<dbReference type="PANTHER" id="PTHR24203:SF45">
    <property type="entry name" value="ANKYRIN REPEAT DOMAIN 6"/>
    <property type="match status" value="1"/>
</dbReference>
<dbReference type="SUPFAM" id="SSF48403">
    <property type="entry name" value="Ankyrin repeat"/>
    <property type="match status" value="1"/>
</dbReference>
<evidence type="ECO:0000256" key="3">
    <source>
        <dbReference type="PROSITE-ProRule" id="PRU00023"/>
    </source>
</evidence>
<feature type="repeat" description="ANK" evidence="3">
    <location>
        <begin position="45"/>
        <end position="77"/>
    </location>
</feature>
<dbReference type="Pfam" id="PF13676">
    <property type="entry name" value="TIR_2"/>
    <property type="match status" value="1"/>
</dbReference>
<dbReference type="SMART" id="SM00248">
    <property type="entry name" value="ANK"/>
    <property type="match status" value="7"/>
</dbReference>
<evidence type="ECO:0000256" key="4">
    <source>
        <dbReference type="SAM" id="Coils"/>
    </source>
</evidence>
<keyword evidence="1" id="KW-0677">Repeat</keyword>
<dbReference type="InterPro" id="IPR035897">
    <property type="entry name" value="Toll_tir_struct_dom_sf"/>
</dbReference>
<dbReference type="Pfam" id="PF12796">
    <property type="entry name" value="Ank_2"/>
    <property type="match status" value="2"/>
</dbReference>
<dbReference type="OrthoDB" id="6054468at2759"/>
<feature type="repeat" description="ANK" evidence="3">
    <location>
        <begin position="177"/>
        <end position="209"/>
    </location>
</feature>
<feature type="repeat" description="ANK" evidence="3">
    <location>
        <begin position="144"/>
        <end position="176"/>
    </location>
</feature>
<gene>
    <name evidence="7 8" type="primary">LOC106150616</name>
</gene>
<dbReference type="PROSITE" id="PS50104">
    <property type="entry name" value="TIR"/>
    <property type="match status" value="1"/>
</dbReference>
<dbReference type="PANTHER" id="PTHR24203">
    <property type="entry name" value="ANKYRIN REPEAT FAMILY PROTEIN"/>
    <property type="match status" value="1"/>
</dbReference>
<dbReference type="SMART" id="SM00255">
    <property type="entry name" value="TIR"/>
    <property type="match status" value="1"/>
</dbReference>
<dbReference type="GeneID" id="106150616"/>
<dbReference type="InterPro" id="IPR002110">
    <property type="entry name" value="Ankyrin_rpt"/>
</dbReference>
<dbReference type="GO" id="GO:0007165">
    <property type="term" value="P:signal transduction"/>
    <property type="evidence" value="ECO:0007669"/>
    <property type="project" value="InterPro"/>
</dbReference>
<feature type="domain" description="TIR" evidence="5">
    <location>
        <begin position="402"/>
        <end position="532"/>
    </location>
</feature>
<accession>A0A1S3GYM5</accession>
<dbReference type="Gene3D" id="1.25.40.20">
    <property type="entry name" value="Ankyrin repeat-containing domain"/>
    <property type="match status" value="5"/>
</dbReference>
<sequence>MCTVYSHQPVWVTQSFKLQAKDGDIERLQHLLTAGHIDINEQAWGWSTLLHCAAGGGRTQCVQLLLQHGADTDIQDKLGRTPLHCAADHGYTQCVQLLLQHGADTSIQDWAGMTPLHCAADYGYTQCVQLLLQHGADTSIQDRYGMTPLHWAADHGHRQYDQLLLQHRADTSIQDDNETTALHLAADHGHTQCVQLLLQHGADTSIQDWFFMRTPLHWAASGGHIECVQLLLQHGSDTSIQDKEKKTPRMLAEEKEHIAVVELLRRFEVHDIQLYIQTRTLEHLAEILGPEEYGIFNLTNFGPNFPDLFQFQKIQGVKDWVAKNNYTTVKDIRDGLLAANRLRLSRAAVEYYTQVVINISNMPPDEFETLCRTLTTAKYMHQHTPSSTTRGLKSASLPLDQYRQDAFIAHSEEDESTIEPVLLQLKESGIQCWYDKEDLIPGTYVIYETVEAISASMFSILFLSKSFIQSGRCKFEMENIIRNATEKEHGVIPVVMNITPEEFPDGLRNWKHFFFDDQELVSKILAVIKGPKVIPTYGQLRQENGILRDENEVLRDEVRKLTDKLRLQSQ</sequence>
<evidence type="ECO:0000256" key="2">
    <source>
        <dbReference type="ARBA" id="ARBA00023043"/>
    </source>
</evidence>
<proteinExistence type="predicted"/>
<protein>
    <submittedName>
        <fullName evidence="7 8">Ankyrin repeat, SAM and basic leucine zipper domain-containing protein 1 isoform X1</fullName>
    </submittedName>
</protein>
<keyword evidence="4" id="KW-0175">Coiled coil</keyword>
<dbReference type="InterPro" id="IPR000157">
    <property type="entry name" value="TIR_dom"/>
</dbReference>
<name>A0A1S3GYM5_LINAN</name>
<reference evidence="7 8" key="1">
    <citation type="submission" date="2025-04" db="UniProtKB">
        <authorList>
            <consortium name="RefSeq"/>
        </authorList>
    </citation>
    <scope>IDENTIFICATION</scope>
    <source>
        <tissue evidence="7 8">Gonads</tissue>
    </source>
</reference>
<dbReference type="InterPro" id="IPR036770">
    <property type="entry name" value="Ankyrin_rpt-contain_sf"/>
</dbReference>
<evidence type="ECO:0000256" key="1">
    <source>
        <dbReference type="ARBA" id="ARBA00022737"/>
    </source>
</evidence>
<dbReference type="RefSeq" id="XP_013378974.1">
    <property type="nucleotide sequence ID" value="XM_013523520.1"/>
</dbReference>
<dbReference type="PROSITE" id="PS50088">
    <property type="entry name" value="ANK_REPEAT"/>
    <property type="match status" value="6"/>
</dbReference>
<keyword evidence="6" id="KW-1185">Reference proteome</keyword>
<keyword evidence="2 3" id="KW-0040">ANK repeat</keyword>
<dbReference type="STRING" id="7574.A0A1S3GYM5"/>
<dbReference type="Pfam" id="PF13637">
    <property type="entry name" value="Ank_4"/>
    <property type="match status" value="1"/>
</dbReference>
<dbReference type="Proteomes" id="UP000085678">
    <property type="component" value="Unplaced"/>
</dbReference>
<dbReference type="RefSeq" id="XP_013378975.1">
    <property type="nucleotide sequence ID" value="XM_013523521.1"/>
</dbReference>
<feature type="repeat" description="ANK" evidence="3">
    <location>
        <begin position="78"/>
        <end position="110"/>
    </location>
</feature>
<evidence type="ECO:0000313" key="7">
    <source>
        <dbReference type="RefSeq" id="XP_013378974.1"/>
    </source>
</evidence>
<dbReference type="PRINTS" id="PR01415">
    <property type="entry name" value="ANKYRIN"/>
</dbReference>
<dbReference type="KEGG" id="lak:106150616"/>
<organism evidence="6 8">
    <name type="scientific">Lingula anatina</name>
    <name type="common">Brachiopod</name>
    <name type="synonym">Lingula unguis</name>
    <dbReference type="NCBI Taxonomy" id="7574"/>
    <lineage>
        <taxon>Eukaryota</taxon>
        <taxon>Metazoa</taxon>
        <taxon>Spiralia</taxon>
        <taxon>Lophotrochozoa</taxon>
        <taxon>Brachiopoda</taxon>
        <taxon>Linguliformea</taxon>
        <taxon>Lingulata</taxon>
        <taxon>Lingulida</taxon>
        <taxon>Linguloidea</taxon>
        <taxon>Lingulidae</taxon>
        <taxon>Lingula</taxon>
    </lineage>
</organism>
<feature type="coiled-coil region" evidence="4">
    <location>
        <begin position="537"/>
        <end position="564"/>
    </location>
</feature>
<evidence type="ECO:0000313" key="8">
    <source>
        <dbReference type="RefSeq" id="XP_013378975.1"/>
    </source>
</evidence>
<evidence type="ECO:0000259" key="5">
    <source>
        <dbReference type="PROSITE" id="PS50104"/>
    </source>
</evidence>
<dbReference type="Gene3D" id="3.40.50.10140">
    <property type="entry name" value="Toll/interleukin-1 receptor homology (TIR) domain"/>
    <property type="match status" value="1"/>
</dbReference>
<dbReference type="PROSITE" id="PS50297">
    <property type="entry name" value="ANK_REP_REGION"/>
    <property type="match status" value="6"/>
</dbReference>
<dbReference type="SUPFAM" id="SSF52200">
    <property type="entry name" value="Toll/Interleukin receptor TIR domain"/>
    <property type="match status" value="1"/>
</dbReference>
<evidence type="ECO:0000313" key="6">
    <source>
        <dbReference type="Proteomes" id="UP000085678"/>
    </source>
</evidence>
<dbReference type="AlphaFoldDB" id="A0A1S3GYM5"/>
<feature type="repeat" description="ANK" evidence="3">
    <location>
        <begin position="211"/>
        <end position="243"/>
    </location>
</feature>
<feature type="repeat" description="ANK" evidence="3">
    <location>
        <begin position="111"/>
        <end position="143"/>
    </location>
</feature>